<dbReference type="RefSeq" id="WP_112257791.1">
    <property type="nucleotide sequence ID" value="NZ_QMIG01000005.1"/>
</dbReference>
<sequence length="362" mass="39550">MAGSVSLDTYRLLGRSGLRVSPMSLGTMTFGTDWGWGADKDESRRMFDTYVDRGGNFVDTANKYTDGTSEQLLGEFVAGRRERLVLATKYTLAMRNGDPNSGGNHRKSMVRSVEDSLRRLGTDYIDLLYLHAWDGTTPVEEILRAMDDLVRMGKVLYVGISDAPAWQVARMQAIADLRGWSPLIALQIEYSLIERTVERDLIPMAAEMGLGVIPWSPLAHGVLTGKYTRVDVDAGGDPSSDEGTRKHVAAANTALSERGVAIADVVRDIAAGMGRTPAQVALAWIMRNPAVTSPIIGARTLTQLEDNLGALDVEFDDDQVASLERVSAVDLGFPHEFLARSMTRDVMFGDVMIHSGDVRVNV</sequence>
<accession>A0A329QT50</accession>
<dbReference type="GO" id="GO:0016491">
    <property type="term" value="F:oxidoreductase activity"/>
    <property type="evidence" value="ECO:0007669"/>
    <property type="project" value="UniProtKB-KW"/>
</dbReference>
<evidence type="ECO:0000313" key="4">
    <source>
        <dbReference type="Proteomes" id="UP000250462"/>
    </source>
</evidence>
<feature type="domain" description="NADP-dependent oxidoreductase" evidence="2">
    <location>
        <begin position="23"/>
        <end position="326"/>
    </location>
</feature>
<dbReference type="EMBL" id="QMIG01000005">
    <property type="protein sequence ID" value="RAW15590.1"/>
    <property type="molecule type" value="Genomic_DNA"/>
</dbReference>
<dbReference type="InterPro" id="IPR020471">
    <property type="entry name" value="AKR"/>
</dbReference>
<name>A0A329QT50_9ACTN</name>
<dbReference type="PRINTS" id="PR00069">
    <property type="entry name" value="ALDKETRDTASE"/>
</dbReference>
<dbReference type="OrthoDB" id="9768793at2"/>
<dbReference type="InterPro" id="IPR050523">
    <property type="entry name" value="AKR_Detox_Biosynth"/>
</dbReference>
<dbReference type="PANTHER" id="PTHR43364:SF4">
    <property type="entry name" value="NAD(P)-LINKED OXIDOREDUCTASE SUPERFAMILY PROTEIN"/>
    <property type="match status" value="1"/>
</dbReference>
<dbReference type="Gene3D" id="3.20.20.100">
    <property type="entry name" value="NADP-dependent oxidoreductase domain"/>
    <property type="match status" value="1"/>
</dbReference>
<keyword evidence="1" id="KW-0560">Oxidoreductase</keyword>
<evidence type="ECO:0000259" key="2">
    <source>
        <dbReference type="Pfam" id="PF00248"/>
    </source>
</evidence>
<dbReference type="GO" id="GO:0005829">
    <property type="term" value="C:cytosol"/>
    <property type="evidence" value="ECO:0007669"/>
    <property type="project" value="TreeGrafter"/>
</dbReference>
<dbReference type="SUPFAM" id="SSF51430">
    <property type="entry name" value="NAD(P)-linked oxidoreductase"/>
    <property type="match status" value="1"/>
</dbReference>
<reference evidence="3 4" key="1">
    <citation type="submission" date="2018-06" db="EMBL/GenBank/DDBJ databases">
        <title>Phytoactinopolyspora halophila sp. nov., a novel halophilic actinomycete isolated from a saline soil in China.</title>
        <authorList>
            <person name="Tang S.-K."/>
        </authorList>
    </citation>
    <scope>NUCLEOTIDE SEQUENCE [LARGE SCALE GENOMIC DNA]</scope>
    <source>
        <strain evidence="3 4">YIM 96934</strain>
    </source>
</reference>
<dbReference type="Pfam" id="PF00248">
    <property type="entry name" value="Aldo_ket_red"/>
    <property type="match status" value="1"/>
</dbReference>
<dbReference type="FunFam" id="3.20.20.100:FF:000004">
    <property type="entry name" value="Oxidoreductase, aldo/keto reductase"/>
    <property type="match status" value="1"/>
</dbReference>
<dbReference type="CDD" id="cd19080">
    <property type="entry name" value="AKR_AKR9A_9B"/>
    <property type="match status" value="1"/>
</dbReference>
<dbReference type="PANTHER" id="PTHR43364">
    <property type="entry name" value="NADH-SPECIFIC METHYLGLYOXAL REDUCTASE-RELATED"/>
    <property type="match status" value="1"/>
</dbReference>
<dbReference type="Proteomes" id="UP000250462">
    <property type="component" value="Unassembled WGS sequence"/>
</dbReference>
<evidence type="ECO:0000256" key="1">
    <source>
        <dbReference type="ARBA" id="ARBA00023002"/>
    </source>
</evidence>
<dbReference type="AlphaFoldDB" id="A0A329QT50"/>
<dbReference type="InterPro" id="IPR036812">
    <property type="entry name" value="NAD(P)_OxRdtase_dom_sf"/>
</dbReference>
<organism evidence="3 4">
    <name type="scientific">Phytoactinopolyspora halophila</name>
    <dbReference type="NCBI Taxonomy" id="1981511"/>
    <lineage>
        <taxon>Bacteria</taxon>
        <taxon>Bacillati</taxon>
        <taxon>Actinomycetota</taxon>
        <taxon>Actinomycetes</taxon>
        <taxon>Jiangellales</taxon>
        <taxon>Jiangellaceae</taxon>
        <taxon>Phytoactinopolyspora</taxon>
    </lineage>
</organism>
<gene>
    <name evidence="3" type="ORF">DPM12_07995</name>
</gene>
<evidence type="ECO:0000313" key="3">
    <source>
        <dbReference type="EMBL" id="RAW15590.1"/>
    </source>
</evidence>
<protein>
    <submittedName>
        <fullName evidence="3">Aldo/keto reductase</fullName>
    </submittedName>
</protein>
<comment type="caution">
    <text evidence="3">The sequence shown here is derived from an EMBL/GenBank/DDBJ whole genome shotgun (WGS) entry which is preliminary data.</text>
</comment>
<keyword evidence="4" id="KW-1185">Reference proteome</keyword>
<proteinExistence type="predicted"/>
<dbReference type="InterPro" id="IPR023210">
    <property type="entry name" value="NADP_OxRdtase_dom"/>
</dbReference>